<dbReference type="PANTHER" id="PTHR32182">
    <property type="entry name" value="DNA REPLICATION AND REPAIR PROTEIN RECF"/>
    <property type="match status" value="1"/>
</dbReference>
<evidence type="ECO:0000256" key="7">
    <source>
        <dbReference type="ARBA" id="ARBA00022840"/>
    </source>
</evidence>
<evidence type="ECO:0000256" key="2">
    <source>
        <dbReference type="ARBA" id="ARBA00008016"/>
    </source>
</evidence>
<dbReference type="PANTHER" id="PTHR32182:SF0">
    <property type="entry name" value="DNA REPLICATION AND REPAIR PROTEIN RECF"/>
    <property type="match status" value="1"/>
</dbReference>
<keyword evidence="6 9" id="KW-0547">Nucleotide-binding</keyword>
<keyword evidence="9 10" id="KW-0742">SOS response</keyword>
<evidence type="ECO:0000256" key="4">
    <source>
        <dbReference type="ARBA" id="ARBA00022490"/>
    </source>
</evidence>
<name>A0A1G1V410_9BACT</name>
<dbReference type="InterPro" id="IPR018078">
    <property type="entry name" value="DNA-binding_RecF_CS"/>
</dbReference>
<comment type="subcellular location">
    <subcellularLocation>
        <location evidence="1 9 10">Cytoplasm</location>
    </subcellularLocation>
</comment>
<dbReference type="Gene3D" id="1.20.1050.90">
    <property type="entry name" value="RecF/RecN/SMC, N-terminal domain"/>
    <property type="match status" value="1"/>
</dbReference>
<dbReference type="InterPro" id="IPR042174">
    <property type="entry name" value="RecF_2"/>
</dbReference>
<keyword evidence="9 10" id="KW-0227">DNA damage</keyword>
<accession>A0A1G1V410</accession>
<dbReference type="InterPro" id="IPR027417">
    <property type="entry name" value="P-loop_NTPase"/>
</dbReference>
<evidence type="ECO:0000256" key="3">
    <source>
        <dbReference type="ARBA" id="ARBA00020170"/>
    </source>
</evidence>
<dbReference type="GO" id="GO:0005737">
    <property type="term" value="C:cytoplasm"/>
    <property type="evidence" value="ECO:0007669"/>
    <property type="project" value="UniProtKB-SubCell"/>
</dbReference>
<dbReference type="Gene3D" id="3.40.50.300">
    <property type="entry name" value="P-loop containing nucleotide triphosphate hydrolases"/>
    <property type="match status" value="1"/>
</dbReference>
<comment type="caution">
    <text evidence="12">The sequence shown here is derived from an EMBL/GenBank/DDBJ whole genome shotgun (WGS) entry which is preliminary data.</text>
</comment>
<dbReference type="Pfam" id="PF02463">
    <property type="entry name" value="SMC_N"/>
    <property type="match status" value="1"/>
</dbReference>
<organism evidence="12 13">
    <name type="scientific">Candidatus Blackburnbacteria bacterium RIFCSPHIGHO2_02_FULL_44_20</name>
    <dbReference type="NCBI Taxonomy" id="1797516"/>
    <lineage>
        <taxon>Bacteria</taxon>
        <taxon>Candidatus Blackburniibacteriota</taxon>
    </lineage>
</organism>
<dbReference type="AlphaFoldDB" id="A0A1G1V410"/>
<comment type="function">
    <text evidence="9 10">The RecF protein is involved in DNA metabolism; it is required for DNA replication and normal SOS inducibility. RecF binds preferentially to single-stranded, linear DNA. It also seems to bind ATP.</text>
</comment>
<evidence type="ECO:0000313" key="12">
    <source>
        <dbReference type="EMBL" id="OGY10114.1"/>
    </source>
</evidence>
<evidence type="ECO:0000256" key="1">
    <source>
        <dbReference type="ARBA" id="ARBA00004496"/>
    </source>
</evidence>
<dbReference type="GO" id="GO:0006302">
    <property type="term" value="P:double-strand break repair"/>
    <property type="evidence" value="ECO:0007669"/>
    <property type="project" value="TreeGrafter"/>
</dbReference>
<feature type="binding site" evidence="9">
    <location>
        <begin position="30"/>
        <end position="37"/>
    </location>
    <ligand>
        <name>ATP</name>
        <dbReference type="ChEBI" id="CHEBI:30616"/>
    </ligand>
</feature>
<dbReference type="NCBIfam" id="TIGR00611">
    <property type="entry name" value="recf"/>
    <property type="match status" value="1"/>
</dbReference>
<sequence length="347" mass="39411">MVIKNLKLQNFRNISEREFVFSEGITVISGKNALGKTNTLEAIYLTSAGKSFRVLREDEMIQIGEGLARVASQVTSVENLNLEVVLVSNTESARGGKKLLVNGVSRRLLDYVGNLKVVMFGPWDLGIVTESPSTRRRFLDAVLSQTDREYRRSLLSYEKGIRQRNRVLERIREGEANRSQLLFWDHLLIKEGEYITSARGRLTAFVNSTPSFGEELFLEYDSSVISPGRLADYEREEVLSATTLVGPHRDDVIFRKKKEKKTGWDLARFGSRGEQRMAVLWAKIAELEFVEKESGERPVLLLDDIFSELDPEHHKLVIETAQKQQTILTTAEPRSVDQFSGLQFIAL</sequence>
<dbReference type="EMBL" id="MHBZ01000040">
    <property type="protein sequence ID" value="OGY10114.1"/>
    <property type="molecule type" value="Genomic_DNA"/>
</dbReference>
<dbReference type="PROSITE" id="PS00617">
    <property type="entry name" value="RECF_1"/>
    <property type="match status" value="1"/>
</dbReference>
<dbReference type="GO" id="GO:0000731">
    <property type="term" value="P:DNA synthesis involved in DNA repair"/>
    <property type="evidence" value="ECO:0007669"/>
    <property type="project" value="TreeGrafter"/>
</dbReference>
<keyword evidence="5 9" id="KW-0235">DNA replication</keyword>
<dbReference type="GO" id="GO:0005524">
    <property type="term" value="F:ATP binding"/>
    <property type="evidence" value="ECO:0007669"/>
    <property type="project" value="UniProtKB-UniRule"/>
</dbReference>
<dbReference type="GO" id="GO:0006260">
    <property type="term" value="P:DNA replication"/>
    <property type="evidence" value="ECO:0007669"/>
    <property type="project" value="UniProtKB-UniRule"/>
</dbReference>
<dbReference type="SUPFAM" id="SSF52540">
    <property type="entry name" value="P-loop containing nucleoside triphosphate hydrolases"/>
    <property type="match status" value="1"/>
</dbReference>
<dbReference type="InterPro" id="IPR003395">
    <property type="entry name" value="RecF/RecN/SMC_N"/>
</dbReference>
<dbReference type="HAMAP" id="MF_00365">
    <property type="entry name" value="RecF"/>
    <property type="match status" value="1"/>
</dbReference>
<dbReference type="PROSITE" id="PS00618">
    <property type="entry name" value="RECF_2"/>
    <property type="match status" value="1"/>
</dbReference>
<keyword evidence="8 9" id="KW-0238">DNA-binding</keyword>
<evidence type="ECO:0000256" key="10">
    <source>
        <dbReference type="RuleBase" id="RU000578"/>
    </source>
</evidence>
<keyword evidence="9 10" id="KW-0234">DNA repair</keyword>
<dbReference type="GO" id="GO:0009432">
    <property type="term" value="P:SOS response"/>
    <property type="evidence" value="ECO:0007669"/>
    <property type="project" value="UniProtKB-UniRule"/>
</dbReference>
<keyword evidence="4 9" id="KW-0963">Cytoplasm</keyword>
<dbReference type="STRING" id="1797516.A3D26_00815"/>
<feature type="domain" description="RecF/RecN/SMC N-terminal" evidence="11">
    <location>
        <begin position="3"/>
        <end position="336"/>
    </location>
</feature>
<gene>
    <name evidence="9" type="primary">recF</name>
    <name evidence="12" type="ORF">A3D26_00815</name>
</gene>
<evidence type="ECO:0000256" key="5">
    <source>
        <dbReference type="ARBA" id="ARBA00022705"/>
    </source>
</evidence>
<dbReference type="GO" id="GO:0003697">
    <property type="term" value="F:single-stranded DNA binding"/>
    <property type="evidence" value="ECO:0007669"/>
    <property type="project" value="UniProtKB-UniRule"/>
</dbReference>
<proteinExistence type="inferred from homology"/>
<protein>
    <recommendedName>
        <fullName evidence="3 9">DNA replication and repair protein RecF</fullName>
    </recommendedName>
</protein>
<evidence type="ECO:0000256" key="9">
    <source>
        <dbReference type="HAMAP-Rule" id="MF_00365"/>
    </source>
</evidence>
<evidence type="ECO:0000313" key="13">
    <source>
        <dbReference type="Proteomes" id="UP000178319"/>
    </source>
</evidence>
<dbReference type="InterPro" id="IPR001238">
    <property type="entry name" value="DNA-binding_RecF"/>
</dbReference>
<evidence type="ECO:0000259" key="11">
    <source>
        <dbReference type="Pfam" id="PF02463"/>
    </source>
</evidence>
<keyword evidence="7 9" id="KW-0067">ATP-binding</keyword>
<evidence type="ECO:0000256" key="8">
    <source>
        <dbReference type="ARBA" id="ARBA00023125"/>
    </source>
</evidence>
<reference evidence="12 13" key="1">
    <citation type="journal article" date="2016" name="Nat. Commun.">
        <title>Thousands of microbial genomes shed light on interconnected biogeochemical processes in an aquifer system.</title>
        <authorList>
            <person name="Anantharaman K."/>
            <person name="Brown C.T."/>
            <person name="Hug L.A."/>
            <person name="Sharon I."/>
            <person name="Castelle C.J."/>
            <person name="Probst A.J."/>
            <person name="Thomas B.C."/>
            <person name="Singh A."/>
            <person name="Wilkins M.J."/>
            <person name="Karaoz U."/>
            <person name="Brodie E.L."/>
            <person name="Williams K.H."/>
            <person name="Hubbard S.S."/>
            <person name="Banfield J.F."/>
        </authorList>
    </citation>
    <scope>NUCLEOTIDE SEQUENCE [LARGE SCALE GENOMIC DNA]</scope>
</reference>
<comment type="similarity">
    <text evidence="2 9 10">Belongs to the RecF family.</text>
</comment>
<evidence type="ECO:0000256" key="6">
    <source>
        <dbReference type="ARBA" id="ARBA00022741"/>
    </source>
</evidence>
<dbReference type="Proteomes" id="UP000178319">
    <property type="component" value="Unassembled WGS sequence"/>
</dbReference>